<reference evidence="10" key="1">
    <citation type="submission" date="2020-05" db="EMBL/GenBank/DDBJ databases">
        <authorList>
            <person name="Chiriac C."/>
            <person name="Salcher M."/>
            <person name="Ghai R."/>
            <person name="Kavagutti S V."/>
        </authorList>
    </citation>
    <scope>NUCLEOTIDE SEQUENCE</scope>
</reference>
<feature type="domain" description="Thiamine pyrophosphate enzyme central" evidence="7">
    <location>
        <begin position="165"/>
        <end position="302"/>
    </location>
</feature>
<dbReference type="SUPFAM" id="SSF52467">
    <property type="entry name" value="DHS-like NAD/FAD-binding domain"/>
    <property type="match status" value="1"/>
</dbReference>
<dbReference type="GO" id="GO:0005948">
    <property type="term" value="C:acetolactate synthase complex"/>
    <property type="evidence" value="ECO:0007669"/>
    <property type="project" value="TreeGrafter"/>
</dbReference>
<proteinExistence type="inferred from homology"/>
<dbReference type="GO" id="GO:0009097">
    <property type="term" value="P:isoleucine biosynthetic process"/>
    <property type="evidence" value="ECO:0007669"/>
    <property type="project" value="TreeGrafter"/>
</dbReference>
<dbReference type="InterPro" id="IPR012000">
    <property type="entry name" value="Thiamin_PyroP_enz_cen_dom"/>
</dbReference>
<evidence type="ECO:0000313" key="10">
    <source>
        <dbReference type="EMBL" id="CAB4862227.1"/>
    </source>
</evidence>
<dbReference type="GO" id="GO:0009099">
    <property type="term" value="P:L-valine biosynthetic process"/>
    <property type="evidence" value="ECO:0007669"/>
    <property type="project" value="TreeGrafter"/>
</dbReference>
<evidence type="ECO:0000256" key="5">
    <source>
        <dbReference type="ARBA" id="ARBA00023052"/>
    </source>
</evidence>
<dbReference type="InterPro" id="IPR045229">
    <property type="entry name" value="TPP_enz"/>
</dbReference>
<feature type="domain" description="Thiamine pyrophosphate enzyme N-terminal TPP-binding" evidence="9">
    <location>
        <begin position="25"/>
        <end position="84"/>
    </location>
</feature>
<dbReference type="Gene3D" id="3.40.50.970">
    <property type="match status" value="1"/>
</dbReference>
<comment type="similarity">
    <text evidence="3 6">Belongs to the TPP enzyme family.</text>
</comment>
<evidence type="ECO:0000256" key="4">
    <source>
        <dbReference type="ARBA" id="ARBA00022723"/>
    </source>
</evidence>
<evidence type="ECO:0000259" key="7">
    <source>
        <dbReference type="Pfam" id="PF00205"/>
    </source>
</evidence>
<comment type="cofactor">
    <cofactor evidence="1">
        <name>Mg(2+)</name>
        <dbReference type="ChEBI" id="CHEBI:18420"/>
    </cofactor>
</comment>
<dbReference type="InterPro" id="IPR012001">
    <property type="entry name" value="Thiamin_PyroP_enz_TPP-bd_dom"/>
</dbReference>
<dbReference type="GO" id="GO:0000287">
    <property type="term" value="F:magnesium ion binding"/>
    <property type="evidence" value="ECO:0007669"/>
    <property type="project" value="InterPro"/>
</dbReference>
<keyword evidence="4" id="KW-0479">Metal-binding</keyword>
<protein>
    <submittedName>
        <fullName evidence="10">Unannotated protein</fullName>
    </submittedName>
</protein>
<dbReference type="GO" id="GO:0050660">
    <property type="term" value="F:flavin adenine dinucleotide binding"/>
    <property type="evidence" value="ECO:0007669"/>
    <property type="project" value="TreeGrafter"/>
</dbReference>
<feature type="domain" description="Thiamine pyrophosphate enzyme TPP-binding" evidence="8">
    <location>
        <begin position="371"/>
        <end position="514"/>
    </location>
</feature>
<organism evidence="10">
    <name type="scientific">freshwater metagenome</name>
    <dbReference type="NCBI Taxonomy" id="449393"/>
    <lineage>
        <taxon>unclassified sequences</taxon>
        <taxon>metagenomes</taxon>
        <taxon>ecological metagenomes</taxon>
    </lineage>
</organism>
<dbReference type="InterPro" id="IPR000399">
    <property type="entry name" value="TPP-bd_CS"/>
</dbReference>
<dbReference type="Pfam" id="PF00205">
    <property type="entry name" value="TPP_enzyme_M"/>
    <property type="match status" value="1"/>
</dbReference>
<dbReference type="PANTHER" id="PTHR18968:SF166">
    <property type="entry name" value="2-HYDROXYACYL-COA LYASE 2"/>
    <property type="match status" value="1"/>
</dbReference>
<dbReference type="Pfam" id="PF02775">
    <property type="entry name" value="TPP_enzyme_C"/>
    <property type="match status" value="1"/>
</dbReference>
<dbReference type="Gene3D" id="3.40.50.1220">
    <property type="entry name" value="TPP-binding domain"/>
    <property type="match status" value="1"/>
</dbReference>
<dbReference type="PANTHER" id="PTHR18968">
    <property type="entry name" value="THIAMINE PYROPHOSPHATE ENZYMES"/>
    <property type="match status" value="1"/>
</dbReference>
<dbReference type="SUPFAM" id="SSF52518">
    <property type="entry name" value="Thiamin diphosphate-binding fold (THDP-binding)"/>
    <property type="match status" value="2"/>
</dbReference>
<accession>A0A6J7CUP5</accession>
<evidence type="ECO:0000259" key="9">
    <source>
        <dbReference type="Pfam" id="PF02776"/>
    </source>
</evidence>
<evidence type="ECO:0000259" key="8">
    <source>
        <dbReference type="Pfam" id="PF02775"/>
    </source>
</evidence>
<evidence type="ECO:0000256" key="6">
    <source>
        <dbReference type="RuleBase" id="RU362132"/>
    </source>
</evidence>
<dbReference type="CDD" id="cd00568">
    <property type="entry name" value="TPP_enzymes"/>
    <property type="match status" value="1"/>
</dbReference>
<evidence type="ECO:0000256" key="2">
    <source>
        <dbReference type="ARBA" id="ARBA00001964"/>
    </source>
</evidence>
<sequence>MSESQPISLVPVFTATGSLTGIPGAVGMRDAQAATHAADGAARVTGRPAIVVADGLADTLKVASGLVTAAGDRQLVVALVSVDPLDRAIAEPALVTASRSWVDGTGMTANEVVGRVASHTPTRLPVAVLLDGPEQTAAVAVLLAESIAPGPIAHALAPVEQVEGLNEALADLREARRPLVLVGHGAAATSDPEAIAALARAWEAPVCLTFAATGMPPHALEAFIAACADDVPVMAAGTVPWTEALARADRILALGSGLSEADWFGLTDARVVRTPVVRVALDPHPDGVAEMTVVAEAGAFAVALREELERGGVLTVSGWREKFTEARQRWTEAVDEEAEKDAQRDRLTAALAMREIVAAASAQTVFVGEGGASGMWLASYGWRRPVMIPAQHASIGASIGMSVGIREAAPDLPVWAVVGDGAFFYCSRELAGLADRKIPMVAFVFADRSWNAIRLVQTLFFRRRTIGTDLPPVDYVGIARLHGCDGIEVRTPGGLAHALAMAQEAREKPLVVQVTVDKGSIPFVGANLILAELDGVLGKLVAAIGTSGLVAAARDFPALRSNVRVILGALKK</sequence>
<dbReference type="InterPro" id="IPR029061">
    <property type="entry name" value="THDP-binding"/>
</dbReference>
<dbReference type="InterPro" id="IPR011766">
    <property type="entry name" value="TPP_enzyme_TPP-bd"/>
</dbReference>
<gene>
    <name evidence="10" type="ORF">UFOPK3444_00245</name>
</gene>
<evidence type="ECO:0000256" key="1">
    <source>
        <dbReference type="ARBA" id="ARBA00001946"/>
    </source>
</evidence>
<dbReference type="PROSITE" id="PS00187">
    <property type="entry name" value="TPP_ENZYMES"/>
    <property type="match status" value="1"/>
</dbReference>
<dbReference type="Pfam" id="PF02776">
    <property type="entry name" value="TPP_enzyme_N"/>
    <property type="match status" value="1"/>
</dbReference>
<dbReference type="GO" id="GO:0003984">
    <property type="term" value="F:acetolactate synthase activity"/>
    <property type="evidence" value="ECO:0007669"/>
    <property type="project" value="TreeGrafter"/>
</dbReference>
<keyword evidence="5 6" id="KW-0786">Thiamine pyrophosphate</keyword>
<dbReference type="GO" id="GO:0030976">
    <property type="term" value="F:thiamine pyrophosphate binding"/>
    <property type="evidence" value="ECO:0007669"/>
    <property type="project" value="InterPro"/>
</dbReference>
<name>A0A6J7CUP5_9ZZZZ</name>
<evidence type="ECO:0000256" key="3">
    <source>
        <dbReference type="ARBA" id="ARBA00007812"/>
    </source>
</evidence>
<dbReference type="EMBL" id="CAFBLU010000002">
    <property type="protein sequence ID" value="CAB4862227.1"/>
    <property type="molecule type" value="Genomic_DNA"/>
</dbReference>
<dbReference type="InterPro" id="IPR029035">
    <property type="entry name" value="DHS-like_NAD/FAD-binding_dom"/>
</dbReference>
<comment type="cofactor">
    <cofactor evidence="2">
        <name>thiamine diphosphate</name>
        <dbReference type="ChEBI" id="CHEBI:58937"/>
    </cofactor>
</comment>
<dbReference type="AlphaFoldDB" id="A0A6J7CUP5"/>